<feature type="region of interest" description="Disordered" evidence="1">
    <location>
        <begin position="872"/>
        <end position="907"/>
    </location>
</feature>
<protein>
    <submittedName>
        <fullName evidence="2">Uncharacterized protein</fullName>
    </submittedName>
</protein>
<reference evidence="2 3" key="1">
    <citation type="submission" date="2023-11" db="EMBL/GenBank/DDBJ databases">
        <title>Halocaridina rubra genome assembly.</title>
        <authorList>
            <person name="Smith C."/>
        </authorList>
    </citation>
    <scope>NUCLEOTIDE SEQUENCE [LARGE SCALE GENOMIC DNA]</scope>
    <source>
        <strain evidence="2">EP-1</strain>
        <tissue evidence="2">Whole</tissue>
    </source>
</reference>
<feature type="region of interest" description="Disordered" evidence="1">
    <location>
        <begin position="640"/>
        <end position="718"/>
    </location>
</feature>
<evidence type="ECO:0000313" key="3">
    <source>
        <dbReference type="Proteomes" id="UP001381693"/>
    </source>
</evidence>
<dbReference type="AlphaFoldDB" id="A0AAN9FX64"/>
<accession>A0AAN9FX64</accession>
<feature type="region of interest" description="Disordered" evidence="1">
    <location>
        <begin position="281"/>
        <end position="334"/>
    </location>
</feature>
<proteinExistence type="predicted"/>
<feature type="compositionally biased region" description="Basic and acidic residues" evidence="1">
    <location>
        <begin position="380"/>
        <end position="399"/>
    </location>
</feature>
<evidence type="ECO:0000256" key="1">
    <source>
        <dbReference type="SAM" id="MobiDB-lite"/>
    </source>
</evidence>
<sequence length="1264" mass="137912">MEKCNNRFLLASSGGSGKSAYKEIQQRIEVQHEEERGRRLAQEIKGFNWLEQKIKNSSLNPPTTTTTISSLPNRTPALVPRKNFLSRTLSSPASGFGSSSWPLLTSSAVCKKNEPDFRRNSFTGTSGLKGHLQTAVPPLLPSSRVTALPKRRASPPFLSQPSSTGESVTVTGTTLNSSPSTVRGNIDTTMGVLCGPVQSSGLATYTIAGVSPESLYSSSECDKVTLYSSTDSNKATVYGIPDPQLEVLYEDTEVRTTSSHGDTQDSRKNCENIIPVTVQHLSESPSSEMSSQPFNSSAAEKQDDWNNLQKGEDHNPPVRTPSSDPPASANGAACGPSIGVRFSHKQALLKRAFSNMLKSSESSPDCSEENNNPFPPTNTVDKKSQDTNEHALVIDDRATDASPFKVPVSSVDENSQCLTESTEAKTHDQNEALDTASQSNTKLTSETKIVKSEISDSNAESLHVKTEISKESENNISVDSLEKFEEKILKCLPAGTEEKVSGQGKEREVGGMNPTHIFSMLYEELKKTRQEVERLRKRQEELMHTEKNDRRDDEQKETEEKVVIQMETPQSPQVIDIKSEEEEAATEKTARISIRNDLLATVKDTPLQRQVISPNRVQSVINTKGAISANAGAVAEQPIISPLPKTSPSVPHLGPASCRASPGSSQASPLTRTSPLVSPQLSSQGLSQAELSVVNTSLGPPMSSPTVTQRCASSSPYSTPSVINHGLPRSSPVIMSSPLFSRCSPRSSVSPGIPRSSPGVLSNSTTAKSSEVPKDKNLVEMMPSRLRSAFGINMDVEVMAVTGGNRPPLTEPQPQTYLQVIGDQQYRQESPLLLDAVRAQAFESIKNSDKDRNLLHNMVPYKLPIPHESTKRFHLSQPVENEVKRSRMSTSDLPEFPSTSQKPPPLKPVVTVHRRYSEGSESHKMEATVVPVPHPNVQGVPASTSEHNIVATSCPYTIPSSSPSQHPANRNIDNTLDRKMKYQALSAQYAHFQQHLGSSPPVMRSLGPDKATIIPIPTPHPNPQNIHPFGKPFSAPASRAPSLDHHHPTRIEHSLSPEEYSNSLYFQKMKQTVQHNYEASLSTTKERGPVTVGQERLPIPSKTMQPQTFAPRVLVRESVPENPLHMLPPPPPSFTNSLFPPDCNPHVSNVGRGHYLNNTLHHSSQHPNVQHMVTSGLLMSGLKGSSATPATAKSNPRSIAGGPSGNGEKKRCLNCPQQARFLCSGCKKAWYCSETCQLNSFCENLYEVEFFFVKGKFHIVKAVD</sequence>
<feature type="region of interest" description="Disordered" evidence="1">
    <location>
        <begin position="539"/>
        <end position="558"/>
    </location>
</feature>
<gene>
    <name evidence="2" type="ORF">SK128_007059</name>
</gene>
<feature type="region of interest" description="Disordered" evidence="1">
    <location>
        <begin position="152"/>
        <end position="182"/>
    </location>
</feature>
<feature type="compositionally biased region" description="Basic and acidic residues" evidence="1">
    <location>
        <begin position="300"/>
        <end position="316"/>
    </location>
</feature>
<evidence type="ECO:0000313" key="2">
    <source>
        <dbReference type="EMBL" id="KAK7087050.1"/>
    </source>
</evidence>
<name>A0AAN9FX64_HALRR</name>
<feature type="compositionally biased region" description="Polar residues" evidence="1">
    <location>
        <begin position="759"/>
        <end position="769"/>
    </location>
</feature>
<comment type="caution">
    <text evidence="2">The sequence shown here is derived from an EMBL/GenBank/DDBJ whole genome shotgun (WGS) entry which is preliminary data.</text>
</comment>
<dbReference type="Gene3D" id="6.10.140.2220">
    <property type="match status" value="1"/>
</dbReference>
<dbReference type="EMBL" id="JAXCGZ010000014">
    <property type="protein sequence ID" value="KAK7087050.1"/>
    <property type="molecule type" value="Genomic_DNA"/>
</dbReference>
<organism evidence="2 3">
    <name type="scientific">Halocaridina rubra</name>
    <name type="common">Hawaiian red shrimp</name>
    <dbReference type="NCBI Taxonomy" id="373956"/>
    <lineage>
        <taxon>Eukaryota</taxon>
        <taxon>Metazoa</taxon>
        <taxon>Ecdysozoa</taxon>
        <taxon>Arthropoda</taxon>
        <taxon>Crustacea</taxon>
        <taxon>Multicrustacea</taxon>
        <taxon>Malacostraca</taxon>
        <taxon>Eumalacostraca</taxon>
        <taxon>Eucarida</taxon>
        <taxon>Decapoda</taxon>
        <taxon>Pleocyemata</taxon>
        <taxon>Caridea</taxon>
        <taxon>Atyoidea</taxon>
        <taxon>Atyidae</taxon>
        <taxon>Halocaridina</taxon>
    </lineage>
</organism>
<feature type="region of interest" description="Disordered" evidence="1">
    <location>
        <begin position="1184"/>
        <end position="1208"/>
    </location>
</feature>
<feature type="compositionally biased region" description="Polar residues" evidence="1">
    <location>
        <begin position="888"/>
        <end position="901"/>
    </location>
</feature>
<feature type="compositionally biased region" description="Polar residues" evidence="1">
    <location>
        <begin position="411"/>
        <end position="421"/>
    </location>
</feature>
<feature type="compositionally biased region" description="Polar residues" evidence="1">
    <location>
        <begin position="662"/>
        <end position="718"/>
    </location>
</feature>
<keyword evidence="3" id="KW-1185">Reference proteome</keyword>
<dbReference type="SUPFAM" id="SSF144232">
    <property type="entry name" value="HIT/MYND zinc finger-like"/>
    <property type="match status" value="1"/>
</dbReference>
<feature type="region of interest" description="Disordered" evidence="1">
    <location>
        <begin position="745"/>
        <end position="771"/>
    </location>
</feature>
<feature type="compositionally biased region" description="Low complexity" evidence="1">
    <location>
        <begin position="282"/>
        <end position="297"/>
    </location>
</feature>
<feature type="compositionally biased region" description="Low complexity" evidence="1">
    <location>
        <begin position="162"/>
        <end position="174"/>
    </location>
</feature>
<feature type="compositionally biased region" description="Polar residues" evidence="1">
    <location>
        <begin position="1187"/>
        <end position="1197"/>
    </location>
</feature>
<feature type="compositionally biased region" description="Polar residues" evidence="1">
    <location>
        <begin position="435"/>
        <end position="445"/>
    </location>
</feature>
<feature type="region of interest" description="Disordered" evidence="1">
    <location>
        <begin position="358"/>
        <end position="445"/>
    </location>
</feature>
<dbReference type="Proteomes" id="UP001381693">
    <property type="component" value="Unassembled WGS sequence"/>
</dbReference>